<organism evidence="20 21">
    <name type="scientific">Eubacterium maltosivorans</name>
    <dbReference type="NCBI Taxonomy" id="2041044"/>
    <lineage>
        <taxon>Bacteria</taxon>
        <taxon>Bacillati</taxon>
        <taxon>Bacillota</taxon>
        <taxon>Clostridia</taxon>
        <taxon>Eubacteriales</taxon>
        <taxon>Eubacteriaceae</taxon>
        <taxon>Eubacterium</taxon>
    </lineage>
</organism>
<dbReference type="InterPro" id="IPR037167">
    <property type="entry name" value="Peptidase_S11_C_sf"/>
</dbReference>
<dbReference type="Pfam" id="PF07943">
    <property type="entry name" value="PBP5_C"/>
    <property type="match status" value="1"/>
</dbReference>
<keyword evidence="8" id="KW-0133">Cell shape</keyword>
<dbReference type="InterPro" id="IPR012338">
    <property type="entry name" value="Beta-lactam/transpept-like"/>
</dbReference>
<keyword evidence="5" id="KW-0645">Protease</keyword>
<comment type="catalytic activity">
    <reaction evidence="11">
        <text>Preferential cleavage: (Ac)2-L-Lys-D-Ala-|-D-Ala. Also transpeptidation of peptidyl-alanyl moieties that are N-acyl substituents of D-alanine.</text>
        <dbReference type="EC" id="3.4.16.4"/>
    </reaction>
</comment>
<feature type="signal peptide" evidence="17">
    <location>
        <begin position="1"/>
        <end position="30"/>
    </location>
</feature>
<evidence type="ECO:0000256" key="9">
    <source>
        <dbReference type="ARBA" id="ARBA00022984"/>
    </source>
</evidence>
<evidence type="ECO:0000256" key="5">
    <source>
        <dbReference type="ARBA" id="ARBA00022670"/>
    </source>
</evidence>
<keyword evidence="16" id="KW-0472">Membrane</keyword>
<evidence type="ECO:0000256" key="17">
    <source>
        <dbReference type="SAM" id="SignalP"/>
    </source>
</evidence>
<evidence type="ECO:0000256" key="1">
    <source>
        <dbReference type="ARBA" id="ARBA00004752"/>
    </source>
</evidence>
<name>A0A4P9C8N1_EUBML</name>
<gene>
    <name evidence="20" type="ORF">CPZ25_006505</name>
</gene>
<feature type="chain" id="PRO_5020683065" description="serine-type D-Ala-D-Ala carboxypeptidase" evidence="17">
    <location>
        <begin position="31"/>
        <end position="549"/>
    </location>
</feature>
<dbReference type="Gene3D" id="3.40.710.10">
    <property type="entry name" value="DD-peptidase/beta-lactamase superfamily"/>
    <property type="match status" value="1"/>
</dbReference>
<feature type="active site" description="Proton acceptor" evidence="12">
    <location>
        <position position="68"/>
    </location>
</feature>
<feature type="domain" description="Peptidase S11 D-Ala-D-Ala carboxypeptidase A C-terminal" evidence="19">
    <location>
        <begin position="328"/>
        <end position="411"/>
    </location>
</feature>
<proteinExistence type="inferred from homology"/>
<dbReference type="EMBL" id="CP029487">
    <property type="protein sequence ID" value="QCT70992.1"/>
    <property type="molecule type" value="Genomic_DNA"/>
</dbReference>
<evidence type="ECO:0000256" key="11">
    <source>
        <dbReference type="ARBA" id="ARBA00034000"/>
    </source>
</evidence>
<dbReference type="InterPro" id="IPR001967">
    <property type="entry name" value="Peptidase_S11_N"/>
</dbReference>
<reference evidence="20 21" key="1">
    <citation type="submission" date="2018-05" db="EMBL/GenBank/DDBJ databases">
        <title>Genome comparison of Eubacterium sp.</title>
        <authorList>
            <person name="Feng Y."/>
            <person name="Sanchez-Andrea I."/>
            <person name="Stams A.J.M."/>
            <person name="De Vos W.M."/>
        </authorList>
    </citation>
    <scope>NUCLEOTIDE SEQUENCE [LARGE SCALE GENOMIC DNA]</scope>
    <source>
        <strain evidence="20 21">YI</strain>
    </source>
</reference>
<feature type="transmembrane region" description="Helical" evidence="16">
    <location>
        <begin position="419"/>
        <end position="442"/>
    </location>
</feature>
<keyword evidence="16" id="KW-0812">Transmembrane</keyword>
<feature type="compositionally biased region" description="Low complexity" evidence="15">
    <location>
        <begin position="529"/>
        <end position="542"/>
    </location>
</feature>
<comment type="similarity">
    <text evidence="2 14">Belongs to the peptidase S11 family.</text>
</comment>
<dbReference type="EC" id="3.4.16.4" evidence="3"/>
<evidence type="ECO:0000313" key="21">
    <source>
        <dbReference type="Proteomes" id="UP000218387"/>
    </source>
</evidence>
<evidence type="ECO:0000256" key="2">
    <source>
        <dbReference type="ARBA" id="ARBA00007164"/>
    </source>
</evidence>
<feature type="domain" description="Peptidase S11 D-alanyl-D-alanine carboxypeptidase A N-terminal" evidence="18">
    <location>
        <begin position="41"/>
        <end position="290"/>
    </location>
</feature>
<dbReference type="AlphaFoldDB" id="A0A4P9C8N1"/>
<dbReference type="GO" id="GO:0071555">
    <property type="term" value="P:cell wall organization"/>
    <property type="evidence" value="ECO:0007669"/>
    <property type="project" value="UniProtKB-KW"/>
</dbReference>
<feature type="active site" evidence="12">
    <location>
        <position position="124"/>
    </location>
</feature>
<dbReference type="InterPro" id="IPR018044">
    <property type="entry name" value="Peptidase_S11"/>
</dbReference>
<dbReference type="InterPro" id="IPR012907">
    <property type="entry name" value="Peptidase_S11_C"/>
</dbReference>
<keyword evidence="10" id="KW-0961">Cell wall biogenesis/degradation</keyword>
<evidence type="ECO:0000256" key="12">
    <source>
        <dbReference type="PIRSR" id="PIRSR618044-1"/>
    </source>
</evidence>
<dbReference type="SUPFAM" id="SSF56601">
    <property type="entry name" value="beta-lactamase/transpeptidase-like"/>
    <property type="match status" value="1"/>
</dbReference>
<dbReference type="Gene3D" id="2.60.410.10">
    <property type="entry name" value="D-Ala-D-Ala carboxypeptidase, C-terminal domain"/>
    <property type="match status" value="1"/>
</dbReference>
<feature type="active site" description="Acyl-ester intermediate" evidence="12">
    <location>
        <position position="65"/>
    </location>
</feature>
<feature type="compositionally biased region" description="Polar residues" evidence="15">
    <location>
        <begin position="468"/>
        <end position="484"/>
    </location>
</feature>
<keyword evidence="6 17" id="KW-0732">Signal</keyword>
<dbReference type="Pfam" id="PF00768">
    <property type="entry name" value="Peptidase_S11"/>
    <property type="match status" value="1"/>
</dbReference>
<evidence type="ECO:0000256" key="3">
    <source>
        <dbReference type="ARBA" id="ARBA00012448"/>
    </source>
</evidence>
<keyword evidence="4" id="KW-0121">Carboxypeptidase</keyword>
<feature type="region of interest" description="Disordered" evidence="15">
    <location>
        <begin position="454"/>
        <end position="549"/>
    </location>
</feature>
<evidence type="ECO:0000256" key="8">
    <source>
        <dbReference type="ARBA" id="ARBA00022960"/>
    </source>
</evidence>
<evidence type="ECO:0000259" key="18">
    <source>
        <dbReference type="Pfam" id="PF00768"/>
    </source>
</evidence>
<dbReference type="GO" id="GO:0008360">
    <property type="term" value="P:regulation of cell shape"/>
    <property type="evidence" value="ECO:0007669"/>
    <property type="project" value="UniProtKB-KW"/>
</dbReference>
<dbReference type="PANTHER" id="PTHR21581">
    <property type="entry name" value="D-ALANYL-D-ALANINE CARBOXYPEPTIDASE"/>
    <property type="match status" value="1"/>
</dbReference>
<evidence type="ECO:0000256" key="4">
    <source>
        <dbReference type="ARBA" id="ARBA00022645"/>
    </source>
</evidence>
<keyword evidence="16" id="KW-1133">Transmembrane helix</keyword>
<comment type="pathway">
    <text evidence="1">Cell wall biogenesis; peptidoglycan biosynthesis.</text>
</comment>
<keyword evidence="9" id="KW-0573">Peptidoglycan synthesis</keyword>
<evidence type="ECO:0000256" key="14">
    <source>
        <dbReference type="RuleBase" id="RU004016"/>
    </source>
</evidence>
<evidence type="ECO:0000256" key="13">
    <source>
        <dbReference type="PIRSR" id="PIRSR618044-2"/>
    </source>
</evidence>
<evidence type="ECO:0000256" key="10">
    <source>
        <dbReference type="ARBA" id="ARBA00023316"/>
    </source>
</evidence>
<dbReference type="GO" id="GO:0009252">
    <property type="term" value="P:peptidoglycan biosynthetic process"/>
    <property type="evidence" value="ECO:0007669"/>
    <property type="project" value="UniProtKB-UniPathway"/>
</dbReference>
<evidence type="ECO:0000259" key="19">
    <source>
        <dbReference type="Pfam" id="PF07943"/>
    </source>
</evidence>
<dbReference type="GO" id="GO:0009002">
    <property type="term" value="F:serine-type D-Ala-D-Ala carboxypeptidase activity"/>
    <property type="evidence" value="ECO:0007669"/>
    <property type="project" value="UniProtKB-EC"/>
</dbReference>
<dbReference type="PANTHER" id="PTHR21581:SF6">
    <property type="entry name" value="TRAFFICKING PROTEIN PARTICLE COMPLEX SUBUNIT 12"/>
    <property type="match status" value="1"/>
</dbReference>
<sequence length="549" mass="60735">MWRGSMKRKIISVLGALLLAFGVFGSGAWAAMPSFGPDEGVVVFEVNSGDILVEQNADERYYPASTTKLMTALTALDYVGSSLNDKITVGDEVKLIGYESSVAHLEVGEIYTWEQLLYALLLPSGNDAANVIAANIGRKISGNEKMDYNQAMSVFVDQMNAKAQQMGLKNTHFKNAHGLHDPDHYTTPADMAVIGKTAFSNETISKVEGTKVYEMTTNRGEPQKWKNTDMLLYKDAADYGGTIEEGRTDNPYYNAKAKGGKTGNTDEAGRCFVYNAEDGDAKIVGVIMKGDEKGIFAEASSTINAAFDDNRLLDWTDDSGHYKDFTVINAHYKDGKNLSVKTKEAYSSMIPKGQEDKYTAKVSWDTSLLADTEKGLKVVGDIEPDAQVGTLTIYEGTDSVKSTPLYAQNQIRPRNFWDYLRIAAFIGIPLLVILFIFFRFYVYRKRKIMRAKQARARRRAKQKLYESQGYTGSGTPPRKTTTGEPQHRPQQKRPSGSPPRRKPSGSASQGRPVERNATARPVQKKKRPSSGQSGSRQRTGPRPTGTKKR</sequence>
<keyword evidence="7" id="KW-0378">Hydrolase</keyword>
<dbReference type="GO" id="GO:0006508">
    <property type="term" value="P:proteolysis"/>
    <property type="evidence" value="ECO:0007669"/>
    <property type="project" value="UniProtKB-KW"/>
</dbReference>
<keyword evidence="21" id="KW-1185">Reference proteome</keyword>
<evidence type="ECO:0000256" key="7">
    <source>
        <dbReference type="ARBA" id="ARBA00022801"/>
    </source>
</evidence>
<dbReference type="KEGG" id="emt:CPZ25_006505"/>
<protein>
    <recommendedName>
        <fullName evidence="3">serine-type D-Ala-D-Ala carboxypeptidase</fullName>
        <ecNumber evidence="3">3.4.16.4</ecNumber>
    </recommendedName>
</protein>
<evidence type="ECO:0000313" key="20">
    <source>
        <dbReference type="EMBL" id="QCT70992.1"/>
    </source>
</evidence>
<dbReference type="Proteomes" id="UP000218387">
    <property type="component" value="Chromosome"/>
</dbReference>
<dbReference type="UniPathway" id="UPA00219"/>
<accession>A0A4P9C8N1</accession>
<evidence type="ECO:0000256" key="6">
    <source>
        <dbReference type="ARBA" id="ARBA00022729"/>
    </source>
</evidence>
<evidence type="ECO:0000256" key="15">
    <source>
        <dbReference type="SAM" id="MobiDB-lite"/>
    </source>
</evidence>
<dbReference type="PRINTS" id="PR00725">
    <property type="entry name" value="DADACBPTASE1"/>
</dbReference>
<feature type="binding site" evidence="13">
    <location>
        <position position="261"/>
    </location>
    <ligand>
        <name>substrate</name>
    </ligand>
</feature>
<evidence type="ECO:0000256" key="16">
    <source>
        <dbReference type="SAM" id="Phobius"/>
    </source>
</evidence>